<sequence>MEPRFPGPLGLSSHQSTLYTMQARHNTKYRCCNSSKMVRRPQAEGERRSGRELSVVEPRGESRGNSLHRGDPFTVGTETSRWPKAWKLNSVFSVHKRNAKNEAKKYRPVSLQPSLSKVLECVVASRVSRYLEHHHLLSTRHNNFKQGKSAADLHLLLVSEWNTSLDQGKTTGVVALDIEGVFGRVWYTAPLSKLRSAGVERPLL</sequence>
<dbReference type="PANTHER" id="PTHR33481:SF1">
    <property type="entry name" value="ENDONUCLEASE_EXONUCLEASE_PHOSPHATASE DOMAIN-CONTAINING PROTEIN-RELATED"/>
    <property type="match status" value="1"/>
</dbReference>
<dbReference type="EMBL" id="JARAKH010000034">
    <property type="protein sequence ID" value="KAK8384880.1"/>
    <property type="molecule type" value="Genomic_DNA"/>
</dbReference>
<dbReference type="Pfam" id="PF00078">
    <property type="entry name" value="RVT_1"/>
    <property type="match status" value="1"/>
</dbReference>
<evidence type="ECO:0000313" key="4">
    <source>
        <dbReference type="Proteomes" id="UP001487740"/>
    </source>
</evidence>
<evidence type="ECO:0000259" key="2">
    <source>
        <dbReference type="Pfam" id="PF00078"/>
    </source>
</evidence>
<protein>
    <recommendedName>
        <fullName evidence="2">Reverse transcriptase domain-containing protein</fullName>
    </recommendedName>
</protein>
<dbReference type="Proteomes" id="UP001487740">
    <property type="component" value="Unassembled WGS sequence"/>
</dbReference>
<feature type="domain" description="Reverse transcriptase" evidence="2">
    <location>
        <begin position="98"/>
        <end position="200"/>
    </location>
</feature>
<feature type="region of interest" description="Disordered" evidence="1">
    <location>
        <begin position="34"/>
        <end position="74"/>
    </location>
</feature>
<keyword evidence="4" id="KW-1185">Reference proteome</keyword>
<evidence type="ECO:0000256" key="1">
    <source>
        <dbReference type="SAM" id="MobiDB-lite"/>
    </source>
</evidence>
<name>A0AAW0TB55_SCYPA</name>
<gene>
    <name evidence="3" type="ORF">O3P69_014447</name>
</gene>
<dbReference type="PANTHER" id="PTHR33481">
    <property type="entry name" value="REVERSE TRANSCRIPTASE"/>
    <property type="match status" value="1"/>
</dbReference>
<accession>A0AAW0TB55</accession>
<dbReference type="InterPro" id="IPR000477">
    <property type="entry name" value="RT_dom"/>
</dbReference>
<dbReference type="AlphaFoldDB" id="A0AAW0TB55"/>
<proteinExistence type="predicted"/>
<feature type="compositionally biased region" description="Basic and acidic residues" evidence="1">
    <location>
        <begin position="41"/>
        <end position="51"/>
    </location>
</feature>
<organism evidence="3 4">
    <name type="scientific">Scylla paramamosain</name>
    <name type="common">Mud crab</name>
    <dbReference type="NCBI Taxonomy" id="85552"/>
    <lineage>
        <taxon>Eukaryota</taxon>
        <taxon>Metazoa</taxon>
        <taxon>Ecdysozoa</taxon>
        <taxon>Arthropoda</taxon>
        <taxon>Crustacea</taxon>
        <taxon>Multicrustacea</taxon>
        <taxon>Malacostraca</taxon>
        <taxon>Eumalacostraca</taxon>
        <taxon>Eucarida</taxon>
        <taxon>Decapoda</taxon>
        <taxon>Pleocyemata</taxon>
        <taxon>Brachyura</taxon>
        <taxon>Eubrachyura</taxon>
        <taxon>Portunoidea</taxon>
        <taxon>Portunidae</taxon>
        <taxon>Portuninae</taxon>
        <taxon>Scylla</taxon>
    </lineage>
</organism>
<reference evidence="3 4" key="1">
    <citation type="submission" date="2023-03" db="EMBL/GenBank/DDBJ databases">
        <title>High-quality genome of Scylla paramamosain provides insights in environmental adaptation.</title>
        <authorList>
            <person name="Zhang L."/>
        </authorList>
    </citation>
    <scope>NUCLEOTIDE SEQUENCE [LARGE SCALE GENOMIC DNA]</scope>
    <source>
        <strain evidence="3">LZ_2023a</strain>
        <tissue evidence="3">Muscle</tissue>
    </source>
</reference>
<comment type="caution">
    <text evidence="3">The sequence shown here is derived from an EMBL/GenBank/DDBJ whole genome shotgun (WGS) entry which is preliminary data.</text>
</comment>
<evidence type="ECO:0000313" key="3">
    <source>
        <dbReference type="EMBL" id="KAK8384880.1"/>
    </source>
</evidence>